<sequence>MGEYQYYGFLAVDRPLGLAEQRAVRTLSTRAEITATTFANEYHWGDFKGDPAELMSRYYDVHVHITDWGTHRVMLRLPGAVLALGAIAEYLVDDQVHAWATGEFVVLDLTIESDPGDVDYDAEALLESLVQVREELAAGDFRPLYLAWLAAYGTWERNENAFPTSADDELEPPVPPDLHSLTTPQSALSAFLRLDPTLLTVASQPTTTPPRRRTVGTLLDTAAHHRTARL</sequence>
<proteinExistence type="predicted"/>
<evidence type="ECO:0000313" key="1">
    <source>
        <dbReference type="EMBL" id="RLK54034.1"/>
    </source>
</evidence>
<dbReference type="OrthoDB" id="9066681at2"/>
<organism evidence="1 2">
    <name type="scientific">Actinokineospora cianjurensis</name>
    <dbReference type="NCBI Taxonomy" id="585224"/>
    <lineage>
        <taxon>Bacteria</taxon>
        <taxon>Bacillati</taxon>
        <taxon>Actinomycetota</taxon>
        <taxon>Actinomycetes</taxon>
        <taxon>Pseudonocardiales</taxon>
        <taxon>Pseudonocardiaceae</taxon>
        <taxon>Actinokineospora</taxon>
    </lineage>
</organism>
<dbReference type="AlphaFoldDB" id="A0A421AWK4"/>
<dbReference type="RefSeq" id="WP_121394350.1">
    <property type="nucleotide sequence ID" value="NZ_RCDD01000008.1"/>
</dbReference>
<evidence type="ECO:0000313" key="2">
    <source>
        <dbReference type="Proteomes" id="UP000282454"/>
    </source>
</evidence>
<dbReference type="Proteomes" id="UP000282454">
    <property type="component" value="Unassembled WGS sequence"/>
</dbReference>
<dbReference type="EMBL" id="RCDD01000008">
    <property type="protein sequence ID" value="RLK54034.1"/>
    <property type="molecule type" value="Genomic_DNA"/>
</dbReference>
<name>A0A421AWK4_9PSEU</name>
<keyword evidence="2" id="KW-1185">Reference proteome</keyword>
<comment type="caution">
    <text evidence="1">The sequence shown here is derived from an EMBL/GenBank/DDBJ whole genome shotgun (WGS) entry which is preliminary data.</text>
</comment>
<gene>
    <name evidence="1" type="ORF">CLV68_6035</name>
</gene>
<accession>A0A421AWK4</accession>
<protein>
    <submittedName>
        <fullName evidence="1">Uncharacterized protein</fullName>
    </submittedName>
</protein>
<reference evidence="1 2" key="1">
    <citation type="submission" date="2018-10" db="EMBL/GenBank/DDBJ databases">
        <title>Genomic Encyclopedia of Archaeal and Bacterial Type Strains, Phase II (KMG-II): from individual species to whole genera.</title>
        <authorList>
            <person name="Goeker M."/>
        </authorList>
    </citation>
    <scope>NUCLEOTIDE SEQUENCE [LARGE SCALE GENOMIC DNA]</scope>
    <source>
        <strain evidence="1 2">DSM 45657</strain>
    </source>
</reference>